<dbReference type="OrthoDB" id="1090916at2"/>
<accession>A0A1G6GGC3</accession>
<dbReference type="Pfam" id="PF07228">
    <property type="entry name" value="SpoIIE"/>
    <property type="match status" value="1"/>
</dbReference>
<gene>
    <name evidence="2" type="ORF">SAMN05216323_100113</name>
</gene>
<dbReference type="InterPro" id="IPR001932">
    <property type="entry name" value="PPM-type_phosphatase-like_dom"/>
</dbReference>
<dbReference type="STRING" id="1640674.SAMN05216323_100113"/>
<dbReference type="AlphaFoldDB" id="A0A1G6GGC3"/>
<proteinExistence type="predicted"/>
<evidence type="ECO:0000313" key="3">
    <source>
        <dbReference type="Proteomes" id="UP000199452"/>
    </source>
</evidence>
<evidence type="ECO:0000259" key="1">
    <source>
        <dbReference type="SMART" id="SM00331"/>
    </source>
</evidence>
<reference evidence="2 3" key="1">
    <citation type="submission" date="2016-09" db="EMBL/GenBank/DDBJ databases">
        <authorList>
            <person name="Capua I."/>
            <person name="De Benedictis P."/>
            <person name="Joannis T."/>
            <person name="Lombin L.H."/>
            <person name="Cattoli G."/>
        </authorList>
    </citation>
    <scope>NUCLEOTIDE SEQUENCE [LARGE SCALE GENOMIC DNA]</scope>
    <source>
        <strain evidence="2 3">A7P-90m</strain>
    </source>
</reference>
<dbReference type="EMBL" id="FMYP01000001">
    <property type="protein sequence ID" value="SDB81014.1"/>
    <property type="molecule type" value="Genomic_DNA"/>
</dbReference>
<sequence>MKSSNFHIEVECFQLNKEGNQLCGDVFLSRKIKNEDRIVIAFSDGLGSGVKANVLATLTTSMAVNFTTCNVPVEKAAVTIMDTLPVDSKRMISYATFTIADIDSDGETKIVEFDNPRYLLIRNGASMSIQREEIIIKERSEKHRRMFQSVIRMEKEDRLVMFSDGVTQAGIGTNEMPFGWEDDGVEEFVLKCIAENETISAYDLARKVVQKANANDVYCPKDDISCAVSYFREPRRLMVCSGPPFREDKDGYLAHLVDSYPGKKIVCGGTTSQIISRELNRPIDVGMMPDKSGLPPASRMEGIDLITEGILTIGKVAEILEELTSSGVTGEGPAVDITKMLLKSDLIDFMIGTKINNAHQDPNLPVELEIRRNVIKRIVRVLEEKFLKEVNLQFI</sequence>
<dbReference type="Proteomes" id="UP000199452">
    <property type="component" value="Unassembled WGS sequence"/>
</dbReference>
<dbReference type="SUPFAM" id="SSF81606">
    <property type="entry name" value="PP2C-like"/>
    <property type="match status" value="1"/>
</dbReference>
<dbReference type="InterPro" id="IPR036457">
    <property type="entry name" value="PPM-type-like_dom_sf"/>
</dbReference>
<protein>
    <submittedName>
        <fullName evidence="2">Stage II sporulation protein E (SpoIIE)</fullName>
    </submittedName>
</protein>
<evidence type="ECO:0000313" key="2">
    <source>
        <dbReference type="EMBL" id="SDB81014.1"/>
    </source>
</evidence>
<dbReference type="Gene3D" id="3.60.40.10">
    <property type="entry name" value="PPM-type phosphatase domain"/>
    <property type="match status" value="1"/>
</dbReference>
<keyword evidence="3" id="KW-1185">Reference proteome</keyword>
<dbReference type="SMART" id="SM00331">
    <property type="entry name" value="PP2C_SIG"/>
    <property type="match status" value="1"/>
</dbReference>
<dbReference type="RefSeq" id="WP_092433890.1">
    <property type="nucleotide sequence ID" value="NZ_FMYP01000001.1"/>
</dbReference>
<feature type="domain" description="PPM-type phosphatase" evidence="1">
    <location>
        <begin position="7"/>
        <end position="231"/>
    </location>
</feature>
<name>A0A1G6GGC3_9BACT</name>
<organism evidence="2 3">
    <name type="scientific">Williamwhitmania taraxaci</name>
    <dbReference type="NCBI Taxonomy" id="1640674"/>
    <lineage>
        <taxon>Bacteria</taxon>
        <taxon>Pseudomonadati</taxon>
        <taxon>Bacteroidota</taxon>
        <taxon>Bacteroidia</taxon>
        <taxon>Bacteroidales</taxon>
        <taxon>Williamwhitmaniaceae</taxon>
        <taxon>Williamwhitmania</taxon>
    </lineage>
</organism>